<sequence length="198" mass="22293">MRSFPLLLGPACCAAAVGIAKFKHPFAGFSAYDFLLPRGCETPTLRNGTEMCGVFFGRYITFDMTPSRVLPQFHEQIGKVYAFKDCEHVLGYGYLEDEDYGGRIAEIPIELAAGEREYLILEVKSFPPNFGYGEDMTTSFMGKEFGEKHCRHFYCMGPLEEKFEGWVTQGWCTQCNFECDPSAEYGADNEGRKIAEEG</sequence>
<proteinExistence type="predicted"/>
<accession>A0A6G1I5E8</accession>
<gene>
    <name evidence="1" type="ORF">EJ06DRAFT_325772</name>
</gene>
<evidence type="ECO:0000313" key="1">
    <source>
        <dbReference type="EMBL" id="KAF2403277.1"/>
    </source>
</evidence>
<name>A0A6G1I5E8_9PEZI</name>
<reference evidence="1" key="1">
    <citation type="journal article" date="2020" name="Stud. Mycol.">
        <title>101 Dothideomycetes genomes: a test case for predicting lifestyles and emergence of pathogens.</title>
        <authorList>
            <person name="Haridas S."/>
            <person name="Albert R."/>
            <person name="Binder M."/>
            <person name="Bloem J."/>
            <person name="Labutti K."/>
            <person name="Salamov A."/>
            <person name="Andreopoulos B."/>
            <person name="Baker S."/>
            <person name="Barry K."/>
            <person name="Bills G."/>
            <person name="Bluhm B."/>
            <person name="Cannon C."/>
            <person name="Castanera R."/>
            <person name="Culley D."/>
            <person name="Daum C."/>
            <person name="Ezra D."/>
            <person name="Gonzalez J."/>
            <person name="Henrissat B."/>
            <person name="Kuo A."/>
            <person name="Liang C."/>
            <person name="Lipzen A."/>
            <person name="Lutzoni F."/>
            <person name="Magnuson J."/>
            <person name="Mondo S."/>
            <person name="Nolan M."/>
            <person name="Ohm R."/>
            <person name="Pangilinan J."/>
            <person name="Park H.-J."/>
            <person name="Ramirez L."/>
            <person name="Alfaro M."/>
            <person name="Sun H."/>
            <person name="Tritt A."/>
            <person name="Yoshinaga Y."/>
            <person name="Zwiers L.-H."/>
            <person name="Turgeon B."/>
            <person name="Goodwin S."/>
            <person name="Spatafora J."/>
            <person name="Crous P."/>
            <person name="Grigoriev I."/>
        </authorList>
    </citation>
    <scope>NUCLEOTIDE SEQUENCE</scope>
    <source>
        <strain evidence="1">CBS 262.69</strain>
    </source>
</reference>
<evidence type="ECO:0000313" key="2">
    <source>
        <dbReference type="Proteomes" id="UP000799640"/>
    </source>
</evidence>
<organism evidence="1 2">
    <name type="scientific">Trichodelitschia bisporula</name>
    <dbReference type="NCBI Taxonomy" id="703511"/>
    <lineage>
        <taxon>Eukaryota</taxon>
        <taxon>Fungi</taxon>
        <taxon>Dikarya</taxon>
        <taxon>Ascomycota</taxon>
        <taxon>Pezizomycotina</taxon>
        <taxon>Dothideomycetes</taxon>
        <taxon>Dothideomycetes incertae sedis</taxon>
        <taxon>Phaeotrichales</taxon>
        <taxon>Phaeotrichaceae</taxon>
        <taxon>Trichodelitschia</taxon>
    </lineage>
</organism>
<dbReference type="Proteomes" id="UP000799640">
    <property type="component" value="Unassembled WGS sequence"/>
</dbReference>
<dbReference type="EMBL" id="ML996690">
    <property type="protein sequence ID" value="KAF2403277.1"/>
    <property type="molecule type" value="Genomic_DNA"/>
</dbReference>
<keyword evidence="2" id="KW-1185">Reference proteome</keyword>
<protein>
    <submittedName>
        <fullName evidence="1">Uncharacterized protein</fullName>
    </submittedName>
</protein>
<dbReference type="AlphaFoldDB" id="A0A6G1I5E8"/>